<reference evidence="1" key="2">
    <citation type="submission" date="2015-06" db="UniProtKB">
        <authorList>
            <consortium name="EnsemblProtists"/>
        </authorList>
    </citation>
    <scope>IDENTIFICATION</scope>
    <source>
        <strain evidence="1">Emoy2</strain>
    </source>
</reference>
<proteinExistence type="predicted"/>
<dbReference type="InParanoid" id="M4B9U5"/>
<sequence length="54" mass="5960">MGIFRISLRRVSDALSYVAHVSSLNHQLSEAIDEIPKVLALLLGETPKLVTELD</sequence>
<dbReference type="Proteomes" id="UP000011713">
    <property type="component" value="Unassembled WGS sequence"/>
</dbReference>
<dbReference type="AlphaFoldDB" id="M4B9U5"/>
<protein>
    <submittedName>
        <fullName evidence="1">Uncharacterized protein</fullName>
    </submittedName>
</protein>
<dbReference type="EMBL" id="JH598048">
    <property type="status" value="NOT_ANNOTATED_CDS"/>
    <property type="molecule type" value="Genomic_DNA"/>
</dbReference>
<evidence type="ECO:0000313" key="2">
    <source>
        <dbReference type="Proteomes" id="UP000011713"/>
    </source>
</evidence>
<name>M4B9U5_HYAAE</name>
<accession>M4B9U5</accession>
<reference evidence="2" key="1">
    <citation type="journal article" date="2010" name="Science">
        <title>Signatures of adaptation to obligate biotrophy in the Hyaloperonospora arabidopsidis genome.</title>
        <authorList>
            <person name="Baxter L."/>
            <person name="Tripathy S."/>
            <person name="Ishaque N."/>
            <person name="Boot N."/>
            <person name="Cabral A."/>
            <person name="Kemen E."/>
            <person name="Thines M."/>
            <person name="Ah-Fong A."/>
            <person name="Anderson R."/>
            <person name="Badejoko W."/>
            <person name="Bittner-Eddy P."/>
            <person name="Boore J.L."/>
            <person name="Chibucos M.C."/>
            <person name="Coates M."/>
            <person name="Dehal P."/>
            <person name="Delehaunty K."/>
            <person name="Dong S."/>
            <person name="Downton P."/>
            <person name="Dumas B."/>
            <person name="Fabro G."/>
            <person name="Fronick C."/>
            <person name="Fuerstenberg S.I."/>
            <person name="Fulton L."/>
            <person name="Gaulin E."/>
            <person name="Govers F."/>
            <person name="Hughes L."/>
            <person name="Humphray S."/>
            <person name="Jiang R.H."/>
            <person name="Judelson H."/>
            <person name="Kamoun S."/>
            <person name="Kyung K."/>
            <person name="Meijer H."/>
            <person name="Minx P."/>
            <person name="Morris P."/>
            <person name="Nelson J."/>
            <person name="Phuntumart V."/>
            <person name="Qutob D."/>
            <person name="Rehmany A."/>
            <person name="Rougon-Cardoso A."/>
            <person name="Ryden P."/>
            <person name="Torto-Alalibo T."/>
            <person name="Studholme D."/>
            <person name="Wang Y."/>
            <person name="Win J."/>
            <person name="Wood J."/>
            <person name="Clifton S.W."/>
            <person name="Rogers J."/>
            <person name="Van den Ackerveken G."/>
            <person name="Jones J.D."/>
            <person name="McDowell J.M."/>
            <person name="Beynon J."/>
            <person name="Tyler B.M."/>
        </authorList>
    </citation>
    <scope>NUCLEOTIDE SEQUENCE [LARGE SCALE GENOMIC DNA]</scope>
    <source>
        <strain evidence="2">Emoy2</strain>
    </source>
</reference>
<dbReference type="VEuPathDB" id="FungiDB:HpaG803055"/>
<dbReference type="EnsemblProtists" id="HpaT803055">
    <property type="protein sequence ID" value="HpaP803055"/>
    <property type="gene ID" value="HpaG803055"/>
</dbReference>
<keyword evidence="2" id="KW-1185">Reference proteome</keyword>
<dbReference type="HOGENOM" id="CLU_3054431_0_0_1"/>
<organism evidence="1 2">
    <name type="scientific">Hyaloperonospora arabidopsidis (strain Emoy2)</name>
    <name type="common">Downy mildew agent</name>
    <name type="synonym">Peronospora arabidopsidis</name>
    <dbReference type="NCBI Taxonomy" id="559515"/>
    <lineage>
        <taxon>Eukaryota</taxon>
        <taxon>Sar</taxon>
        <taxon>Stramenopiles</taxon>
        <taxon>Oomycota</taxon>
        <taxon>Peronosporomycetes</taxon>
        <taxon>Peronosporales</taxon>
        <taxon>Peronosporaceae</taxon>
        <taxon>Hyaloperonospora</taxon>
    </lineage>
</organism>
<evidence type="ECO:0000313" key="1">
    <source>
        <dbReference type="EnsemblProtists" id="HpaP803055"/>
    </source>
</evidence>